<organism evidence="3 4">
    <name type="scientific">Candidatus Terrybacteria bacterium CG10_big_fil_rev_8_21_14_0_10_41_10</name>
    <dbReference type="NCBI Taxonomy" id="1975026"/>
    <lineage>
        <taxon>Bacteria</taxon>
        <taxon>Candidatus Terryibacteriota</taxon>
    </lineage>
</organism>
<keyword evidence="1" id="KW-0812">Transmembrane</keyword>
<gene>
    <name evidence="3" type="ORF">COV02_01435</name>
</gene>
<evidence type="ECO:0000256" key="1">
    <source>
        <dbReference type="SAM" id="Phobius"/>
    </source>
</evidence>
<feature type="domain" description="FecR protein" evidence="2">
    <location>
        <begin position="78"/>
        <end position="168"/>
    </location>
</feature>
<dbReference type="PANTHER" id="PTHR38731">
    <property type="entry name" value="LIPL45-RELATED LIPOPROTEIN-RELATED"/>
    <property type="match status" value="1"/>
</dbReference>
<name>A0A2M8LAP4_9BACT</name>
<keyword evidence="1" id="KW-0472">Membrane</keyword>
<feature type="transmembrane region" description="Helical" evidence="1">
    <location>
        <begin position="6"/>
        <end position="22"/>
    </location>
</feature>
<dbReference type="Proteomes" id="UP000230959">
    <property type="component" value="Unassembled WGS sequence"/>
</dbReference>
<sequence>MIKYTAGILGIVVLIAIVSLFFKSGKTNDAVQIPTGNSIATLSVIEIISPGVFEIDAENGNQKRELKTGDKLNNQIGVKTNKTGKANINLPDGSIVRLEPNTTMILDEAFYNEQSERIIVKLKLVTGRLWSKIISLGTPDSEWTVKTANAIAVVRGTSFGAAHEEGNSLFIGSENVVSVKAIDPETSKEIDGTETSISANVLVEIKKDEIKNIAEKKQPLALLKIEDRKDVSRWTNWIEAQQKEDDEINIIIENIKNEGGGRKELREEIKQIFIDDTIFKNIQEKTLKDEPADEIQLENGPSNKNEILQEATPNLRIKSDELIKIEGIEEPKPIERELSSPRKTKKAIGLEIATAHGLDNIIEGETIQFMALLRYDDNSIKDVTHEVAWQVLGPIGKINSEGLFTPRLTAEVAEFGKAVGNVIGVYKNLNEGVNLIDSTPIFEVNLKIEPIIDTRG</sequence>
<dbReference type="EMBL" id="PFER01000023">
    <property type="protein sequence ID" value="PJE73655.1"/>
    <property type="molecule type" value="Genomic_DNA"/>
</dbReference>
<dbReference type="Gene3D" id="2.60.120.1440">
    <property type="match status" value="1"/>
</dbReference>
<keyword evidence="1" id="KW-1133">Transmembrane helix</keyword>
<protein>
    <recommendedName>
        <fullName evidence="2">FecR protein domain-containing protein</fullName>
    </recommendedName>
</protein>
<dbReference type="Pfam" id="PF04773">
    <property type="entry name" value="FecR"/>
    <property type="match status" value="1"/>
</dbReference>
<reference evidence="4" key="1">
    <citation type="submission" date="2017-09" db="EMBL/GenBank/DDBJ databases">
        <title>Depth-based differentiation of microbial function through sediment-hosted aquifers and enrichment of novel symbionts in the deep terrestrial subsurface.</title>
        <authorList>
            <person name="Probst A.J."/>
            <person name="Ladd B."/>
            <person name="Jarett J.K."/>
            <person name="Geller-Mcgrath D.E."/>
            <person name="Sieber C.M.K."/>
            <person name="Emerson J.B."/>
            <person name="Anantharaman K."/>
            <person name="Thomas B.C."/>
            <person name="Malmstrom R."/>
            <person name="Stieglmeier M."/>
            <person name="Klingl A."/>
            <person name="Woyke T."/>
            <person name="Ryan C.M."/>
            <person name="Banfield J.F."/>
        </authorList>
    </citation>
    <scope>NUCLEOTIDE SEQUENCE [LARGE SCALE GENOMIC DNA]</scope>
</reference>
<evidence type="ECO:0000259" key="2">
    <source>
        <dbReference type="Pfam" id="PF04773"/>
    </source>
</evidence>
<proteinExistence type="predicted"/>
<evidence type="ECO:0000313" key="4">
    <source>
        <dbReference type="Proteomes" id="UP000230959"/>
    </source>
</evidence>
<dbReference type="InterPro" id="IPR006860">
    <property type="entry name" value="FecR"/>
</dbReference>
<comment type="caution">
    <text evidence="3">The sequence shown here is derived from an EMBL/GenBank/DDBJ whole genome shotgun (WGS) entry which is preliminary data.</text>
</comment>
<dbReference type="AlphaFoldDB" id="A0A2M8LAP4"/>
<dbReference type="PANTHER" id="PTHR38731:SF1">
    <property type="entry name" value="FECR PROTEIN DOMAIN-CONTAINING PROTEIN"/>
    <property type="match status" value="1"/>
</dbReference>
<accession>A0A2M8LAP4</accession>
<evidence type="ECO:0000313" key="3">
    <source>
        <dbReference type="EMBL" id="PJE73655.1"/>
    </source>
</evidence>